<sequence length="96" mass="11293">MSRVRQRFKQKSFLQPSIRGKVRLGHTPYLIADRYKSVALELLSYYGPCRNISDLIHLIQGDLYYVLCRSIEMLIGMPPTDVPRRFPSQVKLYLYN</sequence>
<gene>
    <name evidence="1" type="ORF">ABT39_MTgene3322</name>
</gene>
<name>A0A101M391_PICGL</name>
<dbReference type="EMBL" id="LKAM01000002">
    <property type="protein sequence ID" value="KUM50094.1"/>
    <property type="molecule type" value="Genomic_DNA"/>
</dbReference>
<geneLocation type="mitochondrion" evidence="1"/>
<organism evidence="1">
    <name type="scientific">Picea glauca</name>
    <name type="common">White spruce</name>
    <name type="synonym">Pinus glauca</name>
    <dbReference type="NCBI Taxonomy" id="3330"/>
    <lineage>
        <taxon>Eukaryota</taxon>
        <taxon>Viridiplantae</taxon>
        <taxon>Streptophyta</taxon>
        <taxon>Embryophyta</taxon>
        <taxon>Tracheophyta</taxon>
        <taxon>Spermatophyta</taxon>
        <taxon>Pinopsida</taxon>
        <taxon>Pinidae</taxon>
        <taxon>Conifers I</taxon>
        <taxon>Pinales</taxon>
        <taxon>Pinaceae</taxon>
        <taxon>Picea</taxon>
    </lineage>
</organism>
<keyword evidence="1" id="KW-0496">Mitochondrion</keyword>
<accession>A0A101M391</accession>
<evidence type="ECO:0000313" key="1">
    <source>
        <dbReference type="EMBL" id="KUM50094.1"/>
    </source>
</evidence>
<comment type="caution">
    <text evidence="1">The sequence shown here is derived from an EMBL/GenBank/DDBJ whole genome shotgun (WGS) entry which is preliminary data.</text>
</comment>
<protein>
    <submittedName>
        <fullName evidence="1">Uncharacterized protein</fullName>
    </submittedName>
</protein>
<reference evidence="1" key="1">
    <citation type="journal article" date="2015" name="Genome Biol. Evol.">
        <title>Organellar Genomes of White Spruce (Picea glauca): Assembly and Annotation.</title>
        <authorList>
            <person name="Jackman S.D."/>
            <person name="Warren R.L."/>
            <person name="Gibb E.A."/>
            <person name="Vandervalk B.P."/>
            <person name="Mohamadi H."/>
            <person name="Chu J."/>
            <person name="Raymond A."/>
            <person name="Pleasance S."/>
            <person name="Coope R."/>
            <person name="Wildung M.R."/>
            <person name="Ritland C.E."/>
            <person name="Bousquet J."/>
            <person name="Jones S.J."/>
            <person name="Bohlmann J."/>
            <person name="Birol I."/>
        </authorList>
    </citation>
    <scope>NUCLEOTIDE SEQUENCE [LARGE SCALE GENOMIC DNA]</scope>
    <source>
        <tissue evidence="1">Flushing bud</tissue>
    </source>
</reference>
<proteinExistence type="predicted"/>
<dbReference type="AlphaFoldDB" id="A0A101M391"/>